<gene>
    <name evidence="3" type="primary">ybeD</name>
    <name evidence="3" type="ORF">GCM10023095_22370</name>
</gene>
<name>A0ABP8QCY1_9GAMM</name>
<comment type="caution">
    <text evidence="3">The sequence shown here is derived from an EMBL/GenBank/DDBJ whole genome shotgun (WGS) entry which is preliminary data.</text>
</comment>
<protein>
    <recommendedName>
        <fullName evidence="2">UPF0250 protein GCM10023095_22370</fullName>
    </recommendedName>
</protein>
<dbReference type="InterPro" id="IPR007454">
    <property type="entry name" value="UPF0250_YbeD-like"/>
</dbReference>
<dbReference type="Gene3D" id="3.30.70.260">
    <property type="match status" value="1"/>
</dbReference>
<dbReference type="Pfam" id="PF04359">
    <property type="entry name" value="DUF493"/>
    <property type="match status" value="1"/>
</dbReference>
<dbReference type="PANTHER" id="PTHR38036:SF1">
    <property type="entry name" value="UPF0250 PROTEIN YBED"/>
    <property type="match status" value="1"/>
</dbReference>
<evidence type="ECO:0000256" key="1">
    <source>
        <dbReference type="ARBA" id="ARBA00008460"/>
    </source>
</evidence>
<dbReference type="Proteomes" id="UP001501321">
    <property type="component" value="Unassembled WGS sequence"/>
</dbReference>
<dbReference type="EMBL" id="BAABFC010000014">
    <property type="protein sequence ID" value="GAA4500492.1"/>
    <property type="molecule type" value="Genomic_DNA"/>
</dbReference>
<sequence>MSLNTKFDELLEFPCQFPFKVLGIADPALVEQVIAVLQQHAPGDYSPTIKPSAKGNYHSVSVTVTATSKIQLETLYTELGKLELVRYVL</sequence>
<organism evidence="3 4">
    <name type="scientific">Pseudaeromonas paramecii</name>
    <dbReference type="NCBI Taxonomy" id="2138166"/>
    <lineage>
        <taxon>Bacteria</taxon>
        <taxon>Pseudomonadati</taxon>
        <taxon>Pseudomonadota</taxon>
        <taxon>Gammaproteobacteria</taxon>
        <taxon>Aeromonadales</taxon>
        <taxon>Aeromonadaceae</taxon>
        <taxon>Pseudaeromonas</taxon>
    </lineage>
</organism>
<proteinExistence type="inferred from homology"/>
<evidence type="ECO:0000256" key="2">
    <source>
        <dbReference type="HAMAP-Rule" id="MF_00659"/>
    </source>
</evidence>
<dbReference type="NCBIfam" id="NF003447">
    <property type="entry name" value="PRK04998.1"/>
    <property type="match status" value="1"/>
</dbReference>
<dbReference type="InterPro" id="IPR027471">
    <property type="entry name" value="YbeD-like_sf"/>
</dbReference>
<dbReference type="SUPFAM" id="SSF117991">
    <property type="entry name" value="YbeD/HP0495-like"/>
    <property type="match status" value="1"/>
</dbReference>
<evidence type="ECO:0000313" key="4">
    <source>
        <dbReference type="Proteomes" id="UP001501321"/>
    </source>
</evidence>
<accession>A0ABP8QCY1</accession>
<comment type="similarity">
    <text evidence="1 2">Belongs to the UPF0250 family.</text>
</comment>
<reference evidence="4" key="1">
    <citation type="journal article" date="2019" name="Int. J. Syst. Evol. Microbiol.">
        <title>The Global Catalogue of Microorganisms (GCM) 10K type strain sequencing project: providing services to taxonomists for standard genome sequencing and annotation.</title>
        <authorList>
            <consortium name="The Broad Institute Genomics Platform"/>
            <consortium name="The Broad Institute Genome Sequencing Center for Infectious Disease"/>
            <person name="Wu L."/>
            <person name="Ma J."/>
        </authorList>
    </citation>
    <scope>NUCLEOTIDE SEQUENCE [LARGE SCALE GENOMIC DNA]</scope>
    <source>
        <strain evidence="4">JCM 32226</strain>
    </source>
</reference>
<dbReference type="PANTHER" id="PTHR38036">
    <property type="entry name" value="UPF0250 PROTEIN YBED"/>
    <property type="match status" value="1"/>
</dbReference>
<evidence type="ECO:0000313" key="3">
    <source>
        <dbReference type="EMBL" id="GAA4500492.1"/>
    </source>
</evidence>
<keyword evidence="4" id="KW-1185">Reference proteome</keyword>
<dbReference type="HAMAP" id="MF_00659">
    <property type="entry name" value="UPF0250"/>
    <property type="match status" value="1"/>
</dbReference>